<dbReference type="PANTHER" id="PTHR34265:SF1">
    <property type="entry name" value="TYPE III PANTOTHENATE KINASE"/>
    <property type="match status" value="1"/>
</dbReference>
<dbReference type="GO" id="GO:0005524">
    <property type="term" value="F:ATP binding"/>
    <property type="evidence" value="ECO:0007669"/>
    <property type="project" value="UniProtKB-KW"/>
</dbReference>
<sequence length="251" mass="26998">MQTVVAVDIGNSSIKLAVDPKAVVVVVDASLPDEGRAQLISDATRDVGSRSQWLVCSVDKVQTEWLEAWVLTNRPNDSFHLVAANEISLASHVRDREALGRDRLLASWYAADQAGDGANAIVVDAGTAVTIDVVLRNEHLGGLIFPGTATCLSAVSSQTDALPDLAQQPAPELRTEVSLGLSTEPAILLGVHQLQLFGIVSMVRSLEQQYPDAVVYCCGGAFASVHALLPESWSYRQHFLIDAIFRLKQSL</sequence>
<dbReference type="GO" id="GO:0004594">
    <property type="term" value="F:pantothenate kinase activity"/>
    <property type="evidence" value="ECO:0007669"/>
    <property type="project" value="UniProtKB-EC"/>
</dbReference>
<keyword evidence="11 17" id="KW-0418">Kinase</keyword>
<dbReference type="RefSeq" id="WP_075081783.1">
    <property type="nucleotide sequence ID" value="NZ_CP042912.1"/>
</dbReference>
<keyword evidence="18" id="KW-1185">Reference proteome</keyword>
<dbReference type="OrthoDB" id="9804707at2"/>
<dbReference type="InterPro" id="IPR043129">
    <property type="entry name" value="ATPase_NBD"/>
</dbReference>
<dbReference type="Gene3D" id="3.30.420.40">
    <property type="match status" value="2"/>
</dbReference>
<evidence type="ECO:0000256" key="13">
    <source>
        <dbReference type="ARBA" id="ARBA00022958"/>
    </source>
</evidence>
<keyword evidence="9 17" id="KW-0808">Transferase</keyword>
<comment type="catalytic activity">
    <reaction evidence="1">
        <text>(R)-pantothenate + ATP = (R)-4'-phosphopantothenate + ADP + H(+)</text>
        <dbReference type="Rhea" id="RHEA:16373"/>
        <dbReference type="ChEBI" id="CHEBI:10986"/>
        <dbReference type="ChEBI" id="CHEBI:15378"/>
        <dbReference type="ChEBI" id="CHEBI:29032"/>
        <dbReference type="ChEBI" id="CHEBI:30616"/>
        <dbReference type="ChEBI" id="CHEBI:456216"/>
        <dbReference type="EC" id="2.7.1.33"/>
    </reaction>
</comment>
<gene>
    <name evidence="17" type="primary">coaX</name>
    <name evidence="17" type="ORF">MFFC18_10610</name>
</gene>
<keyword evidence="14" id="KW-0173">Coenzyme A biosynthesis</keyword>
<evidence type="ECO:0000256" key="8">
    <source>
        <dbReference type="ARBA" id="ARBA00022490"/>
    </source>
</evidence>
<dbReference type="CDD" id="cd24015">
    <property type="entry name" value="ASKHA_NBD_PanK-III"/>
    <property type="match status" value="1"/>
</dbReference>
<dbReference type="Pfam" id="PF03309">
    <property type="entry name" value="Pan_kinase"/>
    <property type="match status" value="1"/>
</dbReference>
<evidence type="ECO:0000256" key="1">
    <source>
        <dbReference type="ARBA" id="ARBA00001206"/>
    </source>
</evidence>
<comment type="cofactor">
    <cofactor evidence="3">
        <name>NH4(+)</name>
        <dbReference type="ChEBI" id="CHEBI:28938"/>
    </cofactor>
</comment>
<evidence type="ECO:0000256" key="10">
    <source>
        <dbReference type="ARBA" id="ARBA00022741"/>
    </source>
</evidence>
<name>A0A5B9P991_9BACT</name>
<dbReference type="KEGG" id="mff:MFFC18_10610"/>
<dbReference type="UniPathway" id="UPA00241">
    <property type="reaction ID" value="UER00352"/>
</dbReference>
<evidence type="ECO:0000256" key="7">
    <source>
        <dbReference type="ARBA" id="ARBA00012102"/>
    </source>
</evidence>
<evidence type="ECO:0000256" key="5">
    <source>
        <dbReference type="ARBA" id="ARBA00005225"/>
    </source>
</evidence>
<organism evidence="17 18">
    <name type="scientific">Mariniblastus fucicola</name>
    <dbReference type="NCBI Taxonomy" id="980251"/>
    <lineage>
        <taxon>Bacteria</taxon>
        <taxon>Pseudomonadati</taxon>
        <taxon>Planctomycetota</taxon>
        <taxon>Planctomycetia</taxon>
        <taxon>Pirellulales</taxon>
        <taxon>Pirellulaceae</taxon>
        <taxon>Mariniblastus</taxon>
    </lineage>
</organism>
<dbReference type="AlphaFoldDB" id="A0A5B9P991"/>
<dbReference type="PANTHER" id="PTHR34265">
    <property type="entry name" value="TYPE III PANTOTHENATE KINASE"/>
    <property type="match status" value="1"/>
</dbReference>
<comment type="similarity">
    <text evidence="15">Belongs to the type III pantothenate kinase family.</text>
</comment>
<evidence type="ECO:0000256" key="16">
    <source>
        <dbReference type="ARBA" id="ARBA00040883"/>
    </source>
</evidence>
<evidence type="ECO:0000256" key="2">
    <source>
        <dbReference type="ARBA" id="ARBA00001958"/>
    </source>
</evidence>
<comment type="subunit">
    <text evidence="6">Homodimer.</text>
</comment>
<evidence type="ECO:0000256" key="12">
    <source>
        <dbReference type="ARBA" id="ARBA00022840"/>
    </source>
</evidence>
<proteinExistence type="inferred from homology"/>
<dbReference type="GO" id="GO:0015937">
    <property type="term" value="P:coenzyme A biosynthetic process"/>
    <property type="evidence" value="ECO:0007669"/>
    <property type="project" value="UniProtKB-UniPathway"/>
</dbReference>
<comment type="subcellular location">
    <subcellularLocation>
        <location evidence="4">Cytoplasm</location>
    </subcellularLocation>
</comment>
<dbReference type="GO" id="GO:0005737">
    <property type="term" value="C:cytoplasm"/>
    <property type="evidence" value="ECO:0007669"/>
    <property type="project" value="UniProtKB-SubCell"/>
</dbReference>
<evidence type="ECO:0000256" key="15">
    <source>
        <dbReference type="ARBA" id="ARBA00038036"/>
    </source>
</evidence>
<dbReference type="InterPro" id="IPR004619">
    <property type="entry name" value="Type_III_PanK"/>
</dbReference>
<reference evidence="17 18" key="1">
    <citation type="submission" date="2019-08" db="EMBL/GenBank/DDBJ databases">
        <title>Deep-cultivation of Planctomycetes and their phenomic and genomic characterization uncovers novel biology.</title>
        <authorList>
            <person name="Wiegand S."/>
            <person name="Jogler M."/>
            <person name="Boedeker C."/>
            <person name="Pinto D."/>
            <person name="Vollmers J."/>
            <person name="Rivas-Marin E."/>
            <person name="Kohn T."/>
            <person name="Peeters S.H."/>
            <person name="Heuer A."/>
            <person name="Rast P."/>
            <person name="Oberbeckmann S."/>
            <person name="Bunk B."/>
            <person name="Jeske O."/>
            <person name="Meyerdierks A."/>
            <person name="Storesund J.E."/>
            <person name="Kallscheuer N."/>
            <person name="Luecker S."/>
            <person name="Lage O.M."/>
            <person name="Pohl T."/>
            <person name="Merkel B.J."/>
            <person name="Hornburger P."/>
            <person name="Mueller R.-W."/>
            <person name="Bruemmer F."/>
            <person name="Labrenz M."/>
            <person name="Spormann A.M."/>
            <person name="Op den Camp H."/>
            <person name="Overmann J."/>
            <person name="Amann R."/>
            <person name="Jetten M.S.M."/>
            <person name="Mascher T."/>
            <person name="Medema M.H."/>
            <person name="Devos D.P."/>
            <person name="Kaster A.-K."/>
            <person name="Ovreas L."/>
            <person name="Rohde M."/>
            <person name="Galperin M.Y."/>
            <person name="Jogler C."/>
        </authorList>
    </citation>
    <scope>NUCLEOTIDE SEQUENCE [LARGE SCALE GENOMIC DNA]</scope>
    <source>
        <strain evidence="17 18">FC18</strain>
    </source>
</reference>
<evidence type="ECO:0000256" key="11">
    <source>
        <dbReference type="ARBA" id="ARBA00022777"/>
    </source>
</evidence>
<keyword evidence="13" id="KW-0630">Potassium</keyword>
<keyword evidence="8" id="KW-0963">Cytoplasm</keyword>
<evidence type="ECO:0000256" key="9">
    <source>
        <dbReference type="ARBA" id="ARBA00022679"/>
    </source>
</evidence>
<dbReference type="SUPFAM" id="SSF53067">
    <property type="entry name" value="Actin-like ATPase domain"/>
    <property type="match status" value="2"/>
</dbReference>
<evidence type="ECO:0000313" key="18">
    <source>
        <dbReference type="Proteomes" id="UP000322214"/>
    </source>
</evidence>
<keyword evidence="12" id="KW-0067">ATP-binding</keyword>
<dbReference type="Proteomes" id="UP000322214">
    <property type="component" value="Chromosome"/>
</dbReference>
<keyword evidence="10" id="KW-0547">Nucleotide-binding</keyword>
<dbReference type="EMBL" id="CP042912">
    <property type="protein sequence ID" value="QEG21206.1"/>
    <property type="molecule type" value="Genomic_DNA"/>
</dbReference>
<protein>
    <recommendedName>
        <fullName evidence="16">Type III pantothenate kinase</fullName>
        <ecNumber evidence="7">2.7.1.33</ecNumber>
    </recommendedName>
</protein>
<evidence type="ECO:0000256" key="3">
    <source>
        <dbReference type="ARBA" id="ARBA00001972"/>
    </source>
</evidence>
<evidence type="ECO:0000256" key="14">
    <source>
        <dbReference type="ARBA" id="ARBA00022993"/>
    </source>
</evidence>
<dbReference type="EC" id="2.7.1.33" evidence="7"/>
<dbReference type="STRING" id="980251.GCA_001642875_01879"/>
<accession>A0A5B9P991</accession>
<evidence type="ECO:0000256" key="6">
    <source>
        <dbReference type="ARBA" id="ARBA00011738"/>
    </source>
</evidence>
<dbReference type="NCBIfam" id="TIGR00671">
    <property type="entry name" value="baf"/>
    <property type="match status" value="1"/>
</dbReference>
<comment type="cofactor">
    <cofactor evidence="2">
        <name>K(+)</name>
        <dbReference type="ChEBI" id="CHEBI:29103"/>
    </cofactor>
</comment>
<evidence type="ECO:0000313" key="17">
    <source>
        <dbReference type="EMBL" id="QEG21206.1"/>
    </source>
</evidence>
<comment type="pathway">
    <text evidence="5">Cofactor biosynthesis; coenzyme A biosynthesis; CoA from (R)-pantothenate: step 1/5.</text>
</comment>
<evidence type="ECO:0000256" key="4">
    <source>
        <dbReference type="ARBA" id="ARBA00004496"/>
    </source>
</evidence>